<evidence type="ECO:0000313" key="3">
    <source>
        <dbReference type="Proteomes" id="UP000195570"/>
    </source>
</evidence>
<dbReference type="Pfam" id="PF09511">
    <property type="entry name" value="RNA_lig_T4_1"/>
    <property type="match status" value="1"/>
</dbReference>
<dbReference type="PANTHER" id="PTHR32004">
    <property type="entry name" value="TRNA LIGASE"/>
    <property type="match status" value="1"/>
</dbReference>
<dbReference type="VEuPathDB" id="TriTrypDB:TEOVI_000166500"/>
<keyword evidence="2" id="KW-0436">Ligase</keyword>
<dbReference type="InterPro" id="IPR019039">
    <property type="entry name" value="T4-Rnl1-like_N"/>
</dbReference>
<organism evidence="2 3">
    <name type="scientific">Trypanosoma equiperdum</name>
    <dbReference type="NCBI Taxonomy" id="5694"/>
    <lineage>
        <taxon>Eukaryota</taxon>
        <taxon>Discoba</taxon>
        <taxon>Euglenozoa</taxon>
        <taxon>Kinetoplastea</taxon>
        <taxon>Metakinetoplastina</taxon>
        <taxon>Trypanosomatida</taxon>
        <taxon>Trypanosomatidae</taxon>
        <taxon>Trypanosoma</taxon>
    </lineage>
</organism>
<dbReference type="GeneID" id="92375605"/>
<dbReference type="SUPFAM" id="SSF52540">
    <property type="entry name" value="P-loop containing nucleoside triphosphate hydrolases"/>
    <property type="match status" value="1"/>
</dbReference>
<proteinExistence type="predicted"/>
<feature type="domain" description="T4 RNA ligase 1-like N-terminal" evidence="1">
    <location>
        <begin position="59"/>
        <end position="265"/>
    </location>
</feature>
<dbReference type="GO" id="GO:0005634">
    <property type="term" value="C:nucleus"/>
    <property type="evidence" value="ECO:0007669"/>
    <property type="project" value="TreeGrafter"/>
</dbReference>
<dbReference type="Pfam" id="PF13238">
    <property type="entry name" value="AAA_18"/>
    <property type="match status" value="1"/>
</dbReference>
<sequence length="870" mass="97731">MEVLVERCLFKREWNGANVEDIVECAHSGKAHFIATGAFNSLVVKESHQGDVESLPIAARTLLLSADTSEIVVRGVNKFFDIEDVERDLLMWKGDVAKLQGIWLQRKLAGFVVTLFSLDGKSLGVVTKHVVEGPHVDIAYHILESMLSTEQRRRLARDLFELRAAVSCECISLKDDSHHPVPERTVFDNKLVVFSIHKRDDMREVSVPPDIMQKMAKEWGFPSVPCWRVKNCEELITWLGERQHWEGKDPAGEALAEGYVVVIEDTVQRVSPESQSISPFTALLIRLKAKTVKYRVLRSLRSIVSGESAAHPLLFHKILGSWTEHISGYTCLQQAVTNRGVHQIYSEFESYINDQGNKRYRGSHLSVQEAYKGLLGFTEKEAQTISYAPLDVIFLCGLPGVGKTTLARLIGEMGGNGCSTFRYILHLSRDEVAKCVAEHHGINDSSSKHKKRRLRSMVHQFVQRAFRQSILLSFLLEGPGLLIFDACNAKPSTRQRWRYMLPRELASFRIVYLACAERNILASRIAGRRNHSVLRGAEEAQAALYAVGKEFVAPLESEPCFCLDAAAASTEDLARSVLLLYEETNGPAPSCRHRATVYDHQQAERELTKHCATFATSILGDHYNDSMTLARSLEVSRKKAVNTVAVQLLVKFDELYEIISDVVKSITVVVDLPKLSWWERCKRGLGLGNRRRPGVVEKGHTHWLRGWLLDGREVGETPPENVWFRALEDRYECQPALPHVTVFHGPTSAATWVSVPAIGSAVDVTLHSVLIDPFALCLGATVVLNGRRQELQLSPGCAVPLHVTVGHTRRVKASYAGEMFDLFQQRESHNRKLEHMRLGFSVKKSRSKFFNFVQVRLAEQVNVRGVVVVV</sequence>
<evidence type="ECO:0000259" key="1">
    <source>
        <dbReference type="Pfam" id="PF09511"/>
    </source>
</evidence>
<name>A0A1G4ICY4_TRYEQ</name>
<dbReference type="GO" id="GO:0016874">
    <property type="term" value="F:ligase activity"/>
    <property type="evidence" value="ECO:0007669"/>
    <property type="project" value="UniProtKB-KW"/>
</dbReference>
<reference evidence="2" key="1">
    <citation type="submission" date="2016-09" db="EMBL/GenBank/DDBJ databases">
        <authorList>
            <person name="Hebert L."/>
            <person name="Moumen B."/>
        </authorList>
    </citation>
    <scope>NUCLEOTIDE SEQUENCE [LARGE SCALE GENOMIC DNA]</scope>
    <source>
        <strain evidence="2">OVI</strain>
    </source>
</reference>
<dbReference type="Gene3D" id="3.40.50.300">
    <property type="entry name" value="P-loop containing nucleotide triphosphate hydrolases"/>
    <property type="match status" value="1"/>
</dbReference>
<protein>
    <submittedName>
        <fullName evidence="2">RNA ligase/AAA domain containing protein, putative</fullName>
    </submittedName>
</protein>
<dbReference type="AlphaFoldDB" id="A0A1G4ICY4"/>
<dbReference type="PANTHER" id="PTHR32004:SF1">
    <property type="entry name" value="TRNA LIGASE"/>
    <property type="match status" value="1"/>
</dbReference>
<dbReference type="GO" id="GO:0006388">
    <property type="term" value="P:tRNA splicing, via endonucleolytic cleavage and ligation"/>
    <property type="evidence" value="ECO:0007669"/>
    <property type="project" value="TreeGrafter"/>
</dbReference>
<dbReference type="EMBL" id="CZPT02001358">
    <property type="protein sequence ID" value="SCU70096.1"/>
    <property type="molecule type" value="Genomic_DNA"/>
</dbReference>
<accession>A0A1G4ICY4</accession>
<gene>
    <name evidence="2" type="ORF">TEOVI_000166500</name>
</gene>
<evidence type="ECO:0000313" key="2">
    <source>
        <dbReference type="EMBL" id="SCU70096.1"/>
    </source>
</evidence>
<dbReference type="RefSeq" id="XP_067080970.1">
    <property type="nucleotide sequence ID" value="XM_067224869.1"/>
</dbReference>
<keyword evidence="3" id="KW-1185">Reference proteome</keyword>
<dbReference type="Proteomes" id="UP000195570">
    <property type="component" value="Unassembled WGS sequence"/>
</dbReference>
<comment type="caution">
    <text evidence="2">The sequence shown here is derived from an EMBL/GenBank/DDBJ whole genome shotgun (WGS) entry which is preliminary data.</text>
</comment>
<dbReference type="InterPro" id="IPR027417">
    <property type="entry name" value="P-loop_NTPase"/>
</dbReference>